<keyword evidence="1" id="KW-0479">Metal-binding</keyword>
<dbReference type="Gene3D" id="1.10.287.1490">
    <property type="match status" value="1"/>
</dbReference>
<evidence type="ECO:0000256" key="1">
    <source>
        <dbReference type="PROSITE-ProRule" id="PRU00325"/>
    </source>
</evidence>
<proteinExistence type="predicted"/>
<dbReference type="EMBL" id="JAQOUE010000001">
    <property type="protein sequence ID" value="MDT7042316.1"/>
    <property type="molecule type" value="Genomic_DNA"/>
</dbReference>
<feature type="coiled-coil region" evidence="2">
    <location>
        <begin position="173"/>
        <end position="242"/>
    </location>
</feature>
<name>A0ABU3K7D2_9BACT</name>
<comment type="caution">
    <text evidence="4">The sequence shown here is derived from an EMBL/GenBank/DDBJ whole genome shotgun (WGS) entry which is preliminary data.</text>
</comment>
<protein>
    <submittedName>
        <fullName evidence="4">SWIM zinc finger family protein</fullName>
    </submittedName>
</protein>
<organism evidence="4 5">
    <name type="scientific">Candidatus Nitronereus thalassa</name>
    <dbReference type="NCBI Taxonomy" id="3020898"/>
    <lineage>
        <taxon>Bacteria</taxon>
        <taxon>Pseudomonadati</taxon>
        <taxon>Nitrospirota</taxon>
        <taxon>Nitrospiria</taxon>
        <taxon>Nitrospirales</taxon>
        <taxon>Nitrospiraceae</taxon>
        <taxon>Candidatus Nitronereus</taxon>
    </lineage>
</organism>
<dbReference type="Pfam" id="PF04434">
    <property type="entry name" value="SWIM"/>
    <property type="match status" value="1"/>
</dbReference>
<keyword evidence="2" id="KW-0175">Coiled coil</keyword>
<gene>
    <name evidence="4" type="ORF">PPG34_08125</name>
</gene>
<dbReference type="Proteomes" id="UP001250932">
    <property type="component" value="Unassembled WGS sequence"/>
</dbReference>
<feature type="domain" description="SWIM-type" evidence="3">
    <location>
        <begin position="62"/>
        <end position="98"/>
    </location>
</feature>
<dbReference type="PROSITE" id="PS50966">
    <property type="entry name" value="ZF_SWIM"/>
    <property type="match status" value="1"/>
</dbReference>
<evidence type="ECO:0000313" key="4">
    <source>
        <dbReference type="EMBL" id="MDT7042316.1"/>
    </source>
</evidence>
<accession>A0ABU3K7D2</accession>
<reference evidence="4 5" key="1">
    <citation type="journal article" date="2023" name="ISME J.">
        <title>Cultivation and genomic characterization of novel and ubiquitous marine nitrite-oxidizing bacteria from the Nitrospirales.</title>
        <authorList>
            <person name="Mueller A.J."/>
            <person name="Daebeler A."/>
            <person name="Herbold C.W."/>
            <person name="Kirkegaard R.H."/>
            <person name="Daims H."/>
        </authorList>
    </citation>
    <scope>NUCLEOTIDE SEQUENCE [LARGE SCALE GENOMIC DNA]</scope>
    <source>
        <strain evidence="4 5">EB</strain>
    </source>
</reference>
<dbReference type="RefSeq" id="WP_313832700.1">
    <property type="nucleotide sequence ID" value="NZ_JAQOUE010000001.1"/>
</dbReference>
<keyword evidence="1" id="KW-0863">Zinc-finger</keyword>
<keyword evidence="5" id="KW-1185">Reference proteome</keyword>
<keyword evidence="1" id="KW-0862">Zinc</keyword>
<evidence type="ECO:0000259" key="3">
    <source>
        <dbReference type="PROSITE" id="PS50966"/>
    </source>
</evidence>
<sequence length="296" mass="33098">MRNRISCSAQKLSQLEPEMVESVVGGHVFKLGHQYMTENRVRILDAHEGQINSEVDGTYGVYSQTIRLKSGTLTTKCSCPASEQPFCRHCVAVLLKNFQSRAPEEVVVEPVPEPAKEIIKHAPEEESKAASSSSVDFKFHEIGAFVDWIQGAMEAIAKDKPLPNLPDLPPGAVRSWTEAIQDLRLQYQASEKERKEFQSELHDCKNHIATLTQDLEKSTGEAKDYKVKYAEIRNELDQCQAMLEEHAVIVKERDRFADQMNGLRGELLRKGAELDSLADSLKKVSSALQAATPPPR</sequence>
<evidence type="ECO:0000256" key="2">
    <source>
        <dbReference type="SAM" id="Coils"/>
    </source>
</evidence>
<evidence type="ECO:0000313" key="5">
    <source>
        <dbReference type="Proteomes" id="UP001250932"/>
    </source>
</evidence>
<dbReference type="InterPro" id="IPR007527">
    <property type="entry name" value="Znf_SWIM"/>
</dbReference>